<evidence type="ECO:0000313" key="6">
    <source>
        <dbReference type="EMBL" id="MBS9525330.1"/>
    </source>
</evidence>
<dbReference type="EMBL" id="JAHCMY010000011">
    <property type="protein sequence ID" value="MBS9525330.1"/>
    <property type="molecule type" value="Genomic_DNA"/>
</dbReference>
<sequence>MKKLLLLLLLLSTSNLIFAQDEVAPARERYLRHLNADRLTIRDTIQMPFTVAEEKYLSPEDVLNKKEGFFVTGLPRFEFDPIRGFGVGGNVFLYQNRDKFDPFFYITPYRYRVNTEFFVFENGRVRGAVQLDVPYIFGTQWRLRADAVVWEDPNAQYWGVGRNSLDNLTFSDKSGGQYGATRQFNRVNEYESNLALAVPGADGRLTTDTHYNQFIQREQLYNLLFERVGLGGRFRFMFGYEALFTSFTDYTGREAEEAFLPGGEEVTAINNQTLLNRQQMDGTWDRFNMAGFQEAYAFTSMLASALIYDTRDLEPDPSDGVFLEYSHEMSAPWLGSDFSFNKFMVQGQYIKTLGRWRDGRSRITFAGLGALGHIFGSNINFIEMWDLSSQAEAGGILVLGGERSLRGYREARFLAPTVGLVNLEMRARLYDFNALNQHFALGLTPFYDMGSVWDSLSDINFRRWRGAPGIGGRIAWNQSTVLRLDYANSRDGGQFFFGFGHIF</sequence>
<name>A0AAP2CMK6_9BACT</name>
<dbReference type="InterPro" id="IPR000184">
    <property type="entry name" value="Bac_surfAg_D15"/>
</dbReference>
<feature type="signal peptide" evidence="3">
    <location>
        <begin position="1"/>
        <end position="19"/>
    </location>
</feature>
<accession>A0AAP2CMK6</accession>
<dbReference type="Pfam" id="PF01103">
    <property type="entry name" value="Omp85"/>
    <property type="match status" value="1"/>
</dbReference>
<dbReference type="Pfam" id="PF19412">
    <property type="entry name" value="DUF5982"/>
    <property type="match status" value="1"/>
</dbReference>
<dbReference type="Gene3D" id="2.40.160.50">
    <property type="entry name" value="membrane protein fhac: a member of the omp85/tpsb transporter family"/>
    <property type="match status" value="1"/>
</dbReference>
<dbReference type="InterPro" id="IPR046024">
    <property type="entry name" value="DUF5982"/>
</dbReference>
<keyword evidence="7" id="KW-1185">Reference proteome</keyword>
<evidence type="ECO:0000313" key="7">
    <source>
        <dbReference type="Proteomes" id="UP001319104"/>
    </source>
</evidence>
<organism evidence="6 7">
    <name type="scientific">Litoribacter ruber</name>
    <dbReference type="NCBI Taxonomy" id="702568"/>
    <lineage>
        <taxon>Bacteria</taxon>
        <taxon>Pseudomonadati</taxon>
        <taxon>Bacteroidota</taxon>
        <taxon>Cytophagia</taxon>
        <taxon>Cytophagales</taxon>
        <taxon>Cyclobacteriaceae</taxon>
        <taxon>Litoribacter</taxon>
    </lineage>
</organism>
<dbReference type="Proteomes" id="UP001319104">
    <property type="component" value="Unassembled WGS sequence"/>
</dbReference>
<evidence type="ECO:0000256" key="2">
    <source>
        <dbReference type="ARBA" id="ARBA00023136"/>
    </source>
</evidence>
<reference evidence="6 7" key="1">
    <citation type="submission" date="2021-05" db="EMBL/GenBank/DDBJ databases">
        <authorList>
            <person name="Zhang Z.D."/>
            <person name="Osman G."/>
        </authorList>
    </citation>
    <scope>NUCLEOTIDE SEQUENCE [LARGE SCALE GENOMIC DNA]</scope>
    <source>
        <strain evidence="6 7">KCTC 32217</strain>
    </source>
</reference>
<feature type="chain" id="PRO_5042898337" evidence="3">
    <location>
        <begin position="20"/>
        <end position="503"/>
    </location>
</feature>
<proteinExistence type="predicted"/>
<keyword evidence="2" id="KW-0472">Membrane</keyword>
<dbReference type="AlphaFoldDB" id="A0AAP2CMK6"/>
<evidence type="ECO:0000256" key="1">
    <source>
        <dbReference type="ARBA" id="ARBA00004370"/>
    </source>
</evidence>
<comment type="subcellular location">
    <subcellularLocation>
        <location evidence="1">Membrane</location>
    </subcellularLocation>
</comment>
<evidence type="ECO:0000259" key="4">
    <source>
        <dbReference type="Pfam" id="PF01103"/>
    </source>
</evidence>
<feature type="domain" description="DUF5982" evidence="5">
    <location>
        <begin position="48"/>
        <end position="110"/>
    </location>
</feature>
<comment type="caution">
    <text evidence="6">The sequence shown here is derived from an EMBL/GenBank/DDBJ whole genome shotgun (WGS) entry which is preliminary data.</text>
</comment>
<protein>
    <submittedName>
        <fullName evidence="6">BamA/TamA family outer membrane protein</fullName>
    </submittedName>
</protein>
<dbReference type="GO" id="GO:0019867">
    <property type="term" value="C:outer membrane"/>
    <property type="evidence" value="ECO:0007669"/>
    <property type="project" value="InterPro"/>
</dbReference>
<gene>
    <name evidence="6" type="ORF">KI659_15025</name>
</gene>
<evidence type="ECO:0000259" key="5">
    <source>
        <dbReference type="Pfam" id="PF19412"/>
    </source>
</evidence>
<dbReference type="RefSeq" id="WP_213946191.1">
    <property type="nucleotide sequence ID" value="NZ_JAHCMY010000011.1"/>
</dbReference>
<feature type="domain" description="Bacterial surface antigen (D15)" evidence="4">
    <location>
        <begin position="290"/>
        <end position="503"/>
    </location>
</feature>
<dbReference type="NCBIfam" id="NF047779">
    <property type="entry name" value="Omp85_fam"/>
    <property type="match status" value="1"/>
</dbReference>
<keyword evidence="3" id="KW-0732">Signal</keyword>
<evidence type="ECO:0000256" key="3">
    <source>
        <dbReference type="SAM" id="SignalP"/>
    </source>
</evidence>